<evidence type="ECO:0000313" key="2">
    <source>
        <dbReference type="Proteomes" id="UP001148662"/>
    </source>
</evidence>
<dbReference type="Proteomes" id="UP001148662">
    <property type="component" value="Unassembled WGS sequence"/>
</dbReference>
<gene>
    <name evidence="1" type="ORF">NM688_g1377</name>
</gene>
<organism evidence="1 2">
    <name type="scientific">Phlebia brevispora</name>
    <dbReference type="NCBI Taxonomy" id="194682"/>
    <lineage>
        <taxon>Eukaryota</taxon>
        <taxon>Fungi</taxon>
        <taxon>Dikarya</taxon>
        <taxon>Basidiomycota</taxon>
        <taxon>Agaricomycotina</taxon>
        <taxon>Agaricomycetes</taxon>
        <taxon>Polyporales</taxon>
        <taxon>Meruliaceae</taxon>
        <taxon>Phlebia</taxon>
    </lineage>
</organism>
<evidence type="ECO:0000313" key="1">
    <source>
        <dbReference type="EMBL" id="KAJ3557618.1"/>
    </source>
</evidence>
<sequence>MQAFFQDSEEYNLRKRTPFTPPKITVSEIRKSIPEYLFHKSTLVALQYVARDITLAVSFYLAAVQAERWVNASLHSPQWLSWVLRSFIFLSYWMLQGLAFTGFWCLSHEAGHGTLSRFDWVNHVIGFVLHSFLMVPYYAWRTTHKAHHNAANSVERDENFVPRTRSDFGLPAEKECRPLDYAEIFEDTPLFTLGRMLLMQLLGWQAYLLRNTLGSPMYPPGTNHFFPSSALFKPEQRSQIIASDLGIASMGVVLFAYAKVYGFSSFVKFYFIPYLLSNHWIVMLTFLHHTDPTIPHYRRSEWTWLRGTLATVDRPLLGPLGRFFLHNVSHDHIAHHIFANIPFYNQPQVTKIIKGLLQDDYNYDSTNSFRALYRSFTQCCFIEDNGDIVFYKNQYGKAQRQVSSVQS</sequence>
<accession>A0ACC1TBG4</accession>
<reference evidence="1" key="1">
    <citation type="submission" date="2022-07" db="EMBL/GenBank/DDBJ databases">
        <title>Genome Sequence of Phlebia brevispora.</title>
        <authorList>
            <person name="Buettner E."/>
        </authorList>
    </citation>
    <scope>NUCLEOTIDE SEQUENCE</scope>
    <source>
        <strain evidence="1">MPL23</strain>
    </source>
</reference>
<keyword evidence="2" id="KW-1185">Reference proteome</keyword>
<protein>
    <submittedName>
        <fullName evidence="1">Uncharacterized protein</fullName>
    </submittedName>
</protein>
<comment type="caution">
    <text evidence="1">The sequence shown here is derived from an EMBL/GenBank/DDBJ whole genome shotgun (WGS) entry which is preliminary data.</text>
</comment>
<dbReference type="EMBL" id="JANHOG010000144">
    <property type="protein sequence ID" value="KAJ3557618.1"/>
    <property type="molecule type" value="Genomic_DNA"/>
</dbReference>
<proteinExistence type="predicted"/>
<name>A0ACC1TBG4_9APHY</name>